<dbReference type="Proteomes" id="UP000824230">
    <property type="component" value="Unassembled WGS sequence"/>
</dbReference>
<name>A0A9D1VM95_9FIRM</name>
<proteinExistence type="predicted"/>
<keyword evidence="1" id="KW-1133">Transmembrane helix</keyword>
<reference evidence="2" key="1">
    <citation type="journal article" date="2021" name="PeerJ">
        <title>Extensive microbial diversity within the chicken gut microbiome revealed by metagenomics and culture.</title>
        <authorList>
            <person name="Gilroy R."/>
            <person name="Ravi A."/>
            <person name="Getino M."/>
            <person name="Pursley I."/>
            <person name="Horton D.L."/>
            <person name="Alikhan N.F."/>
            <person name="Baker D."/>
            <person name="Gharbi K."/>
            <person name="Hall N."/>
            <person name="Watson M."/>
            <person name="Adriaenssens E.M."/>
            <person name="Foster-Nyarko E."/>
            <person name="Jarju S."/>
            <person name="Secka A."/>
            <person name="Antonio M."/>
            <person name="Oren A."/>
            <person name="Chaudhuri R.R."/>
            <person name="La Ragione R."/>
            <person name="Hildebrand F."/>
            <person name="Pallen M.J."/>
        </authorList>
    </citation>
    <scope>NUCLEOTIDE SEQUENCE</scope>
    <source>
        <strain evidence="2">ChiHjej12B11-1927</strain>
    </source>
</reference>
<keyword evidence="1" id="KW-0472">Membrane</keyword>
<feature type="transmembrane region" description="Helical" evidence="1">
    <location>
        <begin position="12"/>
        <end position="35"/>
    </location>
</feature>
<reference evidence="2" key="2">
    <citation type="submission" date="2021-04" db="EMBL/GenBank/DDBJ databases">
        <authorList>
            <person name="Gilroy R."/>
        </authorList>
    </citation>
    <scope>NUCLEOTIDE SEQUENCE</scope>
    <source>
        <strain evidence="2">ChiHjej12B11-1927</strain>
    </source>
</reference>
<protein>
    <submittedName>
        <fullName evidence="2">Uncharacterized protein</fullName>
    </submittedName>
</protein>
<evidence type="ECO:0000313" key="3">
    <source>
        <dbReference type="Proteomes" id="UP000824230"/>
    </source>
</evidence>
<gene>
    <name evidence="2" type="ORF">H9738_07165</name>
</gene>
<dbReference type="EMBL" id="DXFG01000142">
    <property type="protein sequence ID" value="HIX37631.1"/>
    <property type="molecule type" value="Genomic_DNA"/>
</dbReference>
<accession>A0A9D1VM95</accession>
<dbReference type="AlphaFoldDB" id="A0A9D1VM95"/>
<comment type="caution">
    <text evidence="2">The sequence shown here is derived from an EMBL/GenBank/DDBJ whole genome shotgun (WGS) entry which is preliminary data.</text>
</comment>
<evidence type="ECO:0000256" key="1">
    <source>
        <dbReference type="SAM" id="Phobius"/>
    </source>
</evidence>
<evidence type="ECO:0000313" key="2">
    <source>
        <dbReference type="EMBL" id="HIX37631.1"/>
    </source>
</evidence>
<organism evidence="2 3">
    <name type="scientific">Candidatus Blautia pullistercoris</name>
    <dbReference type="NCBI Taxonomy" id="2838499"/>
    <lineage>
        <taxon>Bacteria</taxon>
        <taxon>Bacillati</taxon>
        <taxon>Bacillota</taxon>
        <taxon>Clostridia</taxon>
        <taxon>Lachnospirales</taxon>
        <taxon>Lachnospiraceae</taxon>
        <taxon>Blautia</taxon>
    </lineage>
</organism>
<keyword evidence="1" id="KW-0812">Transmembrane</keyword>
<sequence length="146" mass="16493">MNKKKTFPITNAGTASVLTVFVVLAMVAFALLAYMSARRGAGYSRQFTEEAQAWQEAKARAFEKIASIDQEFYEAYENGTFPELLQEEYGFSIPLEKGKELQVTLVPVLPAENQGHFYRITSFQEVHTEEWEGSNSLNLLDPDELT</sequence>